<evidence type="ECO:0000256" key="1">
    <source>
        <dbReference type="SAM" id="MobiDB-lite"/>
    </source>
</evidence>
<feature type="region of interest" description="Disordered" evidence="1">
    <location>
        <begin position="1"/>
        <end position="62"/>
    </location>
</feature>
<dbReference type="EMBL" id="PVLV01000556">
    <property type="protein sequence ID" value="PRH76172.1"/>
    <property type="molecule type" value="Genomic_DNA"/>
</dbReference>
<sequence>SAPSASEAEAEVKQAAPSPADEGNGPDAAGAAAPSAVPSAAASSPAADGQQTAATGGLAETGGDAGTAYLAMGGAAVLALGAALMFAVNRRKAAPAGRHSR</sequence>
<organism evidence="3 4">
    <name type="scientific">Streptomyces solincola</name>
    <dbReference type="NCBI Taxonomy" id="2100817"/>
    <lineage>
        <taxon>Bacteria</taxon>
        <taxon>Bacillati</taxon>
        <taxon>Actinomycetota</taxon>
        <taxon>Actinomycetes</taxon>
        <taxon>Kitasatosporales</taxon>
        <taxon>Streptomycetaceae</taxon>
        <taxon>Streptomyces</taxon>
    </lineage>
</organism>
<feature type="transmembrane region" description="Helical" evidence="2">
    <location>
        <begin position="68"/>
        <end position="88"/>
    </location>
</feature>
<dbReference type="NCBIfam" id="NF041528">
    <property type="entry name" value="strep_LAETG"/>
    <property type="match status" value="1"/>
</dbReference>
<protein>
    <submittedName>
        <fullName evidence="3">Chitin-binding protein</fullName>
    </submittedName>
</protein>
<name>A0A2S9PP47_9ACTN</name>
<evidence type="ECO:0000313" key="4">
    <source>
        <dbReference type="Proteomes" id="UP000239322"/>
    </source>
</evidence>
<gene>
    <name evidence="3" type="ORF">C6N75_27055</name>
</gene>
<feature type="non-terminal residue" evidence="3">
    <location>
        <position position="1"/>
    </location>
</feature>
<keyword evidence="2" id="KW-0472">Membrane</keyword>
<dbReference type="AlphaFoldDB" id="A0A2S9PP47"/>
<dbReference type="NCBIfam" id="TIGR01167">
    <property type="entry name" value="LPXTG_anchor"/>
    <property type="match status" value="1"/>
</dbReference>
<keyword evidence="4" id="KW-1185">Reference proteome</keyword>
<evidence type="ECO:0000313" key="3">
    <source>
        <dbReference type="EMBL" id="PRH76172.1"/>
    </source>
</evidence>
<reference evidence="3 4" key="1">
    <citation type="submission" date="2018-03" db="EMBL/GenBank/DDBJ databases">
        <title>Novel Streptomyces sp. from soil.</title>
        <authorList>
            <person name="Tan G.Y.A."/>
            <person name="Lee Z.Y."/>
        </authorList>
    </citation>
    <scope>NUCLEOTIDE SEQUENCE [LARGE SCALE GENOMIC DNA]</scope>
    <source>
        <strain evidence="3 4">ST5x</strain>
    </source>
</reference>
<comment type="caution">
    <text evidence="3">The sequence shown here is derived from an EMBL/GenBank/DDBJ whole genome shotgun (WGS) entry which is preliminary data.</text>
</comment>
<proteinExistence type="predicted"/>
<accession>A0A2S9PP47</accession>
<dbReference type="RefSeq" id="WP_146132689.1">
    <property type="nucleotide sequence ID" value="NZ_PVLV01000556.1"/>
</dbReference>
<keyword evidence="2" id="KW-1133">Transmembrane helix</keyword>
<dbReference type="Proteomes" id="UP000239322">
    <property type="component" value="Unassembled WGS sequence"/>
</dbReference>
<keyword evidence="2" id="KW-0812">Transmembrane</keyword>
<evidence type="ECO:0000256" key="2">
    <source>
        <dbReference type="SAM" id="Phobius"/>
    </source>
</evidence>
<feature type="compositionally biased region" description="Low complexity" evidence="1">
    <location>
        <begin position="19"/>
        <end position="58"/>
    </location>
</feature>